<accession>A0A834XVW5</accession>
<keyword evidence="7" id="KW-0146">Chitin degradation</keyword>
<name>A0A834XVW5_APHGI</name>
<dbReference type="SMART" id="SM00636">
    <property type="entry name" value="Glyco_18"/>
    <property type="match status" value="1"/>
</dbReference>
<evidence type="ECO:0000256" key="6">
    <source>
        <dbReference type="ARBA" id="ARBA00022801"/>
    </source>
</evidence>
<evidence type="ECO:0000256" key="3">
    <source>
        <dbReference type="ARBA" id="ARBA00012729"/>
    </source>
</evidence>
<evidence type="ECO:0000256" key="11">
    <source>
        <dbReference type="ARBA" id="ARBA00023326"/>
    </source>
</evidence>
<evidence type="ECO:0000313" key="14">
    <source>
        <dbReference type="EMBL" id="KAF7994395.1"/>
    </source>
</evidence>
<evidence type="ECO:0000256" key="1">
    <source>
        <dbReference type="ARBA" id="ARBA00000822"/>
    </source>
</evidence>
<dbReference type="PANTHER" id="PTHR11177">
    <property type="entry name" value="CHITINASE"/>
    <property type="match status" value="1"/>
</dbReference>
<evidence type="ECO:0000256" key="12">
    <source>
        <dbReference type="RuleBase" id="RU000489"/>
    </source>
</evidence>
<dbReference type="SUPFAM" id="SSF54556">
    <property type="entry name" value="Chitinase insertion domain"/>
    <property type="match status" value="1"/>
</dbReference>
<evidence type="ECO:0000256" key="2">
    <source>
        <dbReference type="ARBA" id="ARBA00009121"/>
    </source>
</evidence>
<evidence type="ECO:0000256" key="9">
    <source>
        <dbReference type="ARBA" id="ARBA00023277"/>
    </source>
</evidence>
<dbReference type="EC" id="3.2.1.14" evidence="3"/>
<dbReference type="InterPro" id="IPR001579">
    <property type="entry name" value="Glyco_hydro_18_chit_AS"/>
</dbReference>
<dbReference type="AlphaFoldDB" id="A0A834XVW5"/>
<comment type="similarity">
    <text evidence="2">Belongs to the glycosyl hydrolase 18 family. Chitinase class II subfamily.</text>
</comment>
<dbReference type="InterPro" id="IPR001223">
    <property type="entry name" value="Glyco_hydro18_cat"/>
</dbReference>
<evidence type="ECO:0000256" key="5">
    <source>
        <dbReference type="ARBA" id="ARBA00022729"/>
    </source>
</evidence>
<dbReference type="EMBL" id="JACMRX010000002">
    <property type="protein sequence ID" value="KAF7994395.1"/>
    <property type="molecule type" value="Genomic_DNA"/>
</dbReference>
<evidence type="ECO:0000259" key="13">
    <source>
        <dbReference type="PROSITE" id="PS51910"/>
    </source>
</evidence>
<dbReference type="GO" id="GO:0000272">
    <property type="term" value="P:polysaccharide catabolic process"/>
    <property type="evidence" value="ECO:0007669"/>
    <property type="project" value="UniProtKB-KW"/>
</dbReference>
<keyword evidence="8" id="KW-1015">Disulfide bond</keyword>
<dbReference type="InterPro" id="IPR050314">
    <property type="entry name" value="Glycosyl_Hydrlase_18"/>
</dbReference>
<keyword evidence="9" id="KW-0119">Carbohydrate metabolism</keyword>
<evidence type="ECO:0000256" key="7">
    <source>
        <dbReference type="ARBA" id="ARBA00023024"/>
    </source>
</evidence>
<dbReference type="InterPro" id="IPR011583">
    <property type="entry name" value="Chitinase_II/V-like_cat"/>
</dbReference>
<dbReference type="FunFam" id="3.10.50.10:FF:000004">
    <property type="entry name" value="Chitinase 5"/>
    <property type="match status" value="1"/>
</dbReference>
<comment type="caution">
    <text evidence="14">The sequence shown here is derived from an EMBL/GenBank/DDBJ whole genome shotgun (WGS) entry which is preliminary data.</text>
</comment>
<proteinExistence type="inferred from homology"/>
<keyword evidence="11" id="KW-0624">Polysaccharide degradation</keyword>
<organism evidence="14 15">
    <name type="scientific">Aphidius gifuensis</name>
    <name type="common">Parasitoid wasp</name>
    <dbReference type="NCBI Taxonomy" id="684658"/>
    <lineage>
        <taxon>Eukaryota</taxon>
        <taxon>Metazoa</taxon>
        <taxon>Ecdysozoa</taxon>
        <taxon>Arthropoda</taxon>
        <taxon>Hexapoda</taxon>
        <taxon>Insecta</taxon>
        <taxon>Pterygota</taxon>
        <taxon>Neoptera</taxon>
        <taxon>Endopterygota</taxon>
        <taxon>Hymenoptera</taxon>
        <taxon>Apocrita</taxon>
        <taxon>Ichneumonoidea</taxon>
        <taxon>Braconidae</taxon>
        <taxon>Aphidiinae</taxon>
        <taxon>Aphidius</taxon>
    </lineage>
</organism>
<dbReference type="Gene3D" id="3.20.20.80">
    <property type="entry name" value="Glycosidases"/>
    <property type="match status" value="1"/>
</dbReference>
<evidence type="ECO:0000256" key="10">
    <source>
        <dbReference type="ARBA" id="ARBA00023295"/>
    </source>
</evidence>
<keyword evidence="5" id="KW-0732">Signal</keyword>
<dbReference type="InterPro" id="IPR017853">
    <property type="entry name" value="GH"/>
</dbReference>
<dbReference type="PANTHER" id="PTHR11177:SF360">
    <property type="entry name" value="CHITINASE 4-RELATED"/>
    <property type="match status" value="1"/>
</dbReference>
<dbReference type="Gene3D" id="3.10.50.10">
    <property type="match status" value="1"/>
</dbReference>
<dbReference type="CDD" id="cd02872">
    <property type="entry name" value="GH18_chitolectin_chitotriosidase"/>
    <property type="match status" value="1"/>
</dbReference>
<dbReference type="GO" id="GO:0006032">
    <property type="term" value="P:chitin catabolic process"/>
    <property type="evidence" value="ECO:0007669"/>
    <property type="project" value="UniProtKB-KW"/>
</dbReference>
<gene>
    <name evidence="14" type="ORF">HCN44_003867</name>
</gene>
<protein>
    <recommendedName>
        <fullName evidence="3">chitinase</fullName>
        <ecNumber evidence="3">3.2.1.14</ecNumber>
    </recommendedName>
</protein>
<dbReference type="GO" id="GO:0008843">
    <property type="term" value="F:endochitinase activity"/>
    <property type="evidence" value="ECO:0007669"/>
    <property type="project" value="UniProtKB-EC"/>
</dbReference>
<keyword evidence="6 12" id="KW-0378">Hydrolase</keyword>
<keyword evidence="4" id="KW-0147">Chitin-binding</keyword>
<evidence type="ECO:0000256" key="4">
    <source>
        <dbReference type="ARBA" id="ARBA00022669"/>
    </source>
</evidence>
<keyword evidence="10 12" id="KW-0326">Glycosidase</keyword>
<evidence type="ECO:0000313" key="15">
    <source>
        <dbReference type="Proteomes" id="UP000639338"/>
    </source>
</evidence>
<feature type="domain" description="GH18" evidence="13">
    <location>
        <begin position="3"/>
        <end position="372"/>
    </location>
</feature>
<dbReference type="SUPFAM" id="SSF51445">
    <property type="entry name" value="(Trans)glycosidases"/>
    <property type="match status" value="1"/>
</dbReference>
<dbReference type="OrthoDB" id="73875at2759"/>
<evidence type="ECO:0000256" key="8">
    <source>
        <dbReference type="ARBA" id="ARBA00023157"/>
    </source>
</evidence>
<dbReference type="InterPro" id="IPR029070">
    <property type="entry name" value="Chitinase_insertion_sf"/>
</dbReference>
<comment type="catalytic activity">
    <reaction evidence="1">
        <text>Random endo-hydrolysis of N-acetyl-beta-D-glucosaminide (1-&gt;4)-beta-linkages in chitin and chitodextrins.</text>
        <dbReference type="EC" id="3.2.1.14"/>
    </reaction>
</comment>
<sequence length="372" mass="41694">MSKRIVGYFGSWSVYRPDDGNFQINMIDPTMCTHLIYTFVGLGDGNDIKVLDPWADLSDGGGKDGFNKFNQLRKSSPGTKTLIAIGGWNQGSEKYSQMANTDDSRKQFAKNAVAFVEKYNFNGLDIDWEYPGQRGGNKCDVKNYIELLKVMRIEFDKAGLILSAAVAAAESSASQSYDIQEMCKYLDFINIMTYDLKGSWDSKTGMNAALKPGNDEFGNDRKLNVEACVDYWLKSGAPKDKLNLGVAFYGRTFTLSNENDNKVGSPACGPGAAGPYTREAGMLGYNEILEKCQNDKSWKITYDEERCVPYAVNKNQWVSFDNIQSMEKKAEFIIERQLGGAMIWSLETDDFLGKWGNKYPLLSTLNHVLKRQ</sequence>
<keyword evidence="15" id="KW-1185">Reference proteome</keyword>
<reference evidence="14 15" key="1">
    <citation type="submission" date="2020-08" db="EMBL/GenBank/DDBJ databases">
        <title>Aphidius gifuensis genome sequencing and assembly.</title>
        <authorList>
            <person name="Du Z."/>
        </authorList>
    </citation>
    <scope>NUCLEOTIDE SEQUENCE [LARGE SCALE GENOMIC DNA]</scope>
    <source>
        <strain evidence="14">YNYX2018</strain>
        <tissue evidence="14">Adults</tissue>
    </source>
</reference>
<dbReference type="PROSITE" id="PS01095">
    <property type="entry name" value="GH18_1"/>
    <property type="match status" value="1"/>
</dbReference>
<dbReference type="GO" id="GO:0008061">
    <property type="term" value="F:chitin binding"/>
    <property type="evidence" value="ECO:0007669"/>
    <property type="project" value="UniProtKB-KW"/>
</dbReference>
<dbReference type="GO" id="GO:0005576">
    <property type="term" value="C:extracellular region"/>
    <property type="evidence" value="ECO:0007669"/>
    <property type="project" value="TreeGrafter"/>
</dbReference>
<dbReference type="Proteomes" id="UP000639338">
    <property type="component" value="Unassembled WGS sequence"/>
</dbReference>
<dbReference type="Pfam" id="PF00704">
    <property type="entry name" value="Glyco_hydro_18"/>
    <property type="match status" value="1"/>
</dbReference>
<dbReference type="PROSITE" id="PS51910">
    <property type="entry name" value="GH18_2"/>
    <property type="match status" value="1"/>
</dbReference>